<accession>A0A2A6D046</accession>
<accession>A0A8R1YKM0</accession>
<evidence type="ECO:0000313" key="2">
    <source>
        <dbReference type="EnsemblMetazoa" id="PPA30376.1"/>
    </source>
</evidence>
<feature type="compositionally biased region" description="Basic and acidic residues" evidence="1">
    <location>
        <begin position="34"/>
        <end position="60"/>
    </location>
</feature>
<evidence type="ECO:0000313" key="3">
    <source>
        <dbReference type="Proteomes" id="UP000005239"/>
    </source>
</evidence>
<reference evidence="2" key="2">
    <citation type="submission" date="2022-06" db="UniProtKB">
        <authorList>
            <consortium name="EnsemblMetazoa"/>
        </authorList>
    </citation>
    <scope>IDENTIFICATION</scope>
    <source>
        <strain evidence="2">PS312</strain>
    </source>
</reference>
<organism evidence="2 3">
    <name type="scientific">Pristionchus pacificus</name>
    <name type="common">Parasitic nematode worm</name>
    <dbReference type="NCBI Taxonomy" id="54126"/>
    <lineage>
        <taxon>Eukaryota</taxon>
        <taxon>Metazoa</taxon>
        <taxon>Ecdysozoa</taxon>
        <taxon>Nematoda</taxon>
        <taxon>Chromadorea</taxon>
        <taxon>Rhabditida</taxon>
        <taxon>Rhabditina</taxon>
        <taxon>Diplogasteromorpha</taxon>
        <taxon>Diplogasteroidea</taxon>
        <taxon>Neodiplogasteridae</taxon>
        <taxon>Pristionchus</taxon>
    </lineage>
</organism>
<feature type="region of interest" description="Disordered" evidence="1">
    <location>
        <begin position="33"/>
        <end position="70"/>
    </location>
</feature>
<feature type="compositionally biased region" description="Acidic residues" evidence="1">
    <location>
        <begin position="61"/>
        <end position="70"/>
    </location>
</feature>
<proteinExistence type="predicted"/>
<gene>
    <name evidence="2" type="primary">WBGene00203244</name>
</gene>
<feature type="region of interest" description="Disordered" evidence="1">
    <location>
        <begin position="1"/>
        <end position="20"/>
    </location>
</feature>
<evidence type="ECO:0000256" key="1">
    <source>
        <dbReference type="SAM" id="MobiDB-lite"/>
    </source>
</evidence>
<reference evidence="3" key="1">
    <citation type="journal article" date="2008" name="Nat. Genet.">
        <title>The Pristionchus pacificus genome provides a unique perspective on nematode lifestyle and parasitism.</title>
        <authorList>
            <person name="Dieterich C."/>
            <person name="Clifton S.W."/>
            <person name="Schuster L.N."/>
            <person name="Chinwalla A."/>
            <person name="Delehaunty K."/>
            <person name="Dinkelacker I."/>
            <person name="Fulton L."/>
            <person name="Fulton R."/>
            <person name="Godfrey J."/>
            <person name="Minx P."/>
            <person name="Mitreva M."/>
            <person name="Roeseler W."/>
            <person name="Tian H."/>
            <person name="Witte H."/>
            <person name="Yang S.P."/>
            <person name="Wilson R.K."/>
            <person name="Sommer R.J."/>
        </authorList>
    </citation>
    <scope>NUCLEOTIDE SEQUENCE [LARGE SCALE GENOMIC DNA]</scope>
    <source>
        <strain evidence="3">PS312</strain>
    </source>
</reference>
<name>A0A2A6D046_PRIPA</name>
<keyword evidence="3" id="KW-1185">Reference proteome</keyword>
<dbReference type="Proteomes" id="UP000005239">
    <property type="component" value="Unassembled WGS sequence"/>
</dbReference>
<protein>
    <submittedName>
        <fullName evidence="2">Uncharacterized protein</fullName>
    </submittedName>
</protein>
<sequence length="70" mass="8549">MKREKEGMEPSGRSPHFPQCRWEELSSFTPAMNERLHESKRVRQRKRDVERRDVKRREEDGMREEEGGDY</sequence>
<dbReference type="EnsemblMetazoa" id="PPA30376.1">
    <property type="protein sequence ID" value="PPA30376.1"/>
    <property type="gene ID" value="WBGene00203244"/>
</dbReference>
<dbReference type="AlphaFoldDB" id="A0A2A6D046"/>